<accession>A0ABY9KXQ5</accession>
<evidence type="ECO:0000256" key="3">
    <source>
        <dbReference type="ARBA" id="ARBA00022679"/>
    </source>
</evidence>
<keyword evidence="19" id="KW-1185">Reference proteome</keyword>
<dbReference type="InterPro" id="IPR018365">
    <property type="entry name" value="Cell_cycle_FtsW-rel_CS"/>
</dbReference>
<proteinExistence type="inferred from homology"/>
<keyword evidence="2" id="KW-0328">Glycosyltransferase</keyword>
<organism evidence="18 19">
    <name type="scientific">Aciduricibacillus chroicocephali</name>
    <dbReference type="NCBI Taxonomy" id="3054939"/>
    <lineage>
        <taxon>Bacteria</taxon>
        <taxon>Bacillati</taxon>
        <taxon>Bacillota</taxon>
        <taxon>Bacilli</taxon>
        <taxon>Bacillales</taxon>
        <taxon>Bacillaceae</taxon>
        <taxon>Aciduricibacillus</taxon>
    </lineage>
</organism>
<keyword evidence="8 17" id="KW-0472">Membrane</keyword>
<feature type="transmembrane region" description="Helical" evidence="17">
    <location>
        <begin position="75"/>
        <end position="93"/>
    </location>
</feature>
<evidence type="ECO:0000256" key="15">
    <source>
        <dbReference type="ARBA" id="ARBA00049902"/>
    </source>
</evidence>
<evidence type="ECO:0000256" key="8">
    <source>
        <dbReference type="ARBA" id="ARBA00023136"/>
    </source>
</evidence>
<evidence type="ECO:0000313" key="19">
    <source>
        <dbReference type="Proteomes" id="UP001180087"/>
    </source>
</evidence>
<dbReference type="EC" id="2.4.99.28" evidence="14"/>
<feature type="transmembrane region" description="Helical" evidence="17">
    <location>
        <begin position="162"/>
        <end position="179"/>
    </location>
</feature>
<evidence type="ECO:0000256" key="16">
    <source>
        <dbReference type="ARBA" id="ARBA00049966"/>
    </source>
</evidence>
<keyword evidence="3" id="KW-0808">Transferase</keyword>
<reference evidence="18" key="1">
    <citation type="submission" date="2023-06" db="EMBL/GenBank/DDBJ databases">
        <title>A Treasure from Seagulls: Isolation and Description of Aciduricobacillus qingdaonensis gen. nov., sp. nov., a Rare Obligately Uric Acid-utilizing Member in the Family Bacillaceae.</title>
        <authorList>
            <person name="Liu W."/>
            <person name="Wang B."/>
        </authorList>
    </citation>
    <scope>NUCLEOTIDE SEQUENCE</scope>
    <source>
        <strain evidence="18">44XB</strain>
    </source>
</reference>
<dbReference type="Pfam" id="PF01098">
    <property type="entry name" value="FTSW_RODA_SPOVE"/>
    <property type="match status" value="1"/>
</dbReference>
<feature type="transmembrane region" description="Helical" evidence="17">
    <location>
        <begin position="186"/>
        <end position="205"/>
    </location>
</feature>
<dbReference type="PANTHER" id="PTHR30474">
    <property type="entry name" value="CELL CYCLE PROTEIN"/>
    <property type="match status" value="1"/>
</dbReference>
<keyword evidence="4 17" id="KW-0812">Transmembrane</keyword>
<feature type="transmembrane region" description="Helical" evidence="17">
    <location>
        <begin position="302"/>
        <end position="327"/>
    </location>
</feature>
<feature type="transmembrane region" description="Helical" evidence="17">
    <location>
        <begin position="49"/>
        <end position="68"/>
    </location>
</feature>
<dbReference type="PANTHER" id="PTHR30474:SF2">
    <property type="entry name" value="PEPTIDOGLYCAN GLYCOSYLTRANSFERASE FTSW-RELATED"/>
    <property type="match status" value="1"/>
</dbReference>
<evidence type="ECO:0000256" key="17">
    <source>
        <dbReference type="SAM" id="Phobius"/>
    </source>
</evidence>
<gene>
    <name evidence="18" type="ORF">QR721_05435</name>
</gene>
<dbReference type="PROSITE" id="PS00428">
    <property type="entry name" value="FTSW_RODA_SPOVE"/>
    <property type="match status" value="1"/>
</dbReference>
<feature type="transmembrane region" description="Helical" evidence="17">
    <location>
        <begin position="264"/>
        <end position="290"/>
    </location>
</feature>
<feature type="transmembrane region" description="Helical" evidence="17">
    <location>
        <begin position="138"/>
        <end position="156"/>
    </location>
</feature>
<comment type="similarity">
    <text evidence="11">Belongs to the SEDS family. FtsW subfamily.</text>
</comment>
<name>A0ABY9KXQ5_9BACI</name>
<comment type="function">
    <text evidence="16">Peptidoglycan polymerase that is essential for cell division.</text>
</comment>
<dbReference type="Proteomes" id="UP001180087">
    <property type="component" value="Chromosome"/>
</dbReference>
<feature type="transmembrane region" description="Helical" evidence="17">
    <location>
        <begin position="339"/>
        <end position="361"/>
    </location>
</feature>
<evidence type="ECO:0000256" key="13">
    <source>
        <dbReference type="ARBA" id="ARBA00041418"/>
    </source>
</evidence>
<sequence>MIRKLKEFDFILVFAPLLLAAFGMVMIYSSSMVTSIVEGQASTYYLMKQLQWFILGLAGMIFTSFFPYRNYQKMMKMLMLVVIVLLAGVLIFGETRNNARSWYSFGPVSLQPAEFAKLGLILYLSYIYSKKQAYIDQFAKAVVPPLVFMVFILLFIVAQPDLGTAAIILLIACTVIFSSGIRIRHLAFLGTVIGILLAVAIPFMVTDVRIARFTGAFKPFDAPDTGGYHLIQSYLAISGGGLTGTGLGQSIQKLGYLMEAHTDFIMAVIVEELGVFGLIIVFGLLALIILRGLHFARRSNDSFGSLLAIGITSMVAIQAFINLGAISGLLPITGVPLPFVSYGGSSLLVLLLSMGILNNIARSVRREEGKPMKLEIGEQHSAEKVLHNRGGKSWLKQEKSKRY</sequence>
<comment type="catalytic activity">
    <reaction evidence="15">
        <text>[GlcNAc-(1-&gt;4)-Mur2Ac(oyl-L-Ala-gamma-D-Glu-L-Lys-D-Ala-D-Ala)](n)-di-trans,octa-cis-undecaprenyl diphosphate + beta-D-GlcNAc-(1-&gt;4)-Mur2Ac(oyl-L-Ala-gamma-D-Glu-L-Lys-D-Ala-D-Ala)-di-trans,octa-cis-undecaprenyl diphosphate = [GlcNAc-(1-&gt;4)-Mur2Ac(oyl-L-Ala-gamma-D-Glu-L-Lys-D-Ala-D-Ala)](n+1)-di-trans,octa-cis-undecaprenyl diphosphate + di-trans,octa-cis-undecaprenyl diphosphate + H(+)</text>
        <dbReference type="Rhea" id="RHEA:23708"/>
        <dbReference type="Rhea" id="RHEA-COMP:9602"/>
        <dbReference type="Rhea" id="RHEA-COMP:9603"/>
        <dbReference type="ChEBI" id="CHEBI:15378"/>
        <dbReference type="ChEBI" id="CHEBI:58405"/>
        <dbReference type="ChEBI" id="CHEBI:60033"/>
        <dbReference type="ChEBI" id="CHEBI:78435"/>
        <dbReference type="EC" id="2.4.99.28"/>
    </reaction>
</comment>
<evidence type="ECO:0000256" key="5">
    <source>
        <dbReference type="ARBA" id="ARBA00022960"/>
    </source>
</evidence>
<evidence type="ECO:0000256" key="4">
    <source>
        <dbReference type="ARBA" id="ARBA00022692"/>
    </source>
</evidence>
<evidence type="ECO:0000256" key="9">
    <source>
        <dbReference type="ARBA" id="ARBA00032370"/>
    </source>
</evidence>
<keyword evidence="5" id="KW-0133">Cell shape</keyword>
<evidence type="ECO:0000256" key="6">
    <source>
        <dbReference type="ARBA" id="ARBA00022984"/>
    </source>
</evidence>
<evidence type="ECO:0000256" key="11">
    <source>
        <dbReference type="ARBA" id="ARBA00038053"/>
    </source>
</evidence>
<protein>
    <recommendedName>
        <fullName evidence="12">Probable peptidoglycan glycosyltransferase FtsW</fullName>
        <ecNumber evidence="14">2.4.99.28</ecNumber>
    </recommendedName>
    <alternativeName>
        <fullName evidence="13">Cell division protein FtsW</fullName>
    </alternativeName>
    <alternativeName>
        <fullName evidence="10">Cell wall polymerase</fullName>
    </alternativeName>
    <alternativeName>
        <fullName evidence="9">Peptidoglycan polymerase</fullName>
    </alternativeName>
</protein>
<evidence type="ECO:0000256" key="7">
    <source>
        <dbReference type="ARBA" id="ARBA00022989"/>
    </source>
</evidence>
<evidence type="ECO:0000256" key="10">
    <source>
        <dbReference type="ARBA" id="ARBA00033270"/>
    </source>
</evidence>
<evidence type="ECO:0000256" key="14">
    <source>
        <dbReference type="ARBA" id="ARBA00044770"/>
    </source>
</evidence>
<dbReference type="EMBL" id="CP129113">
    <property type="protein sequence ID" value="WLV25649.1"/>
    <property type="molecule type" value="Genomic_DNA"/>
</dbReference>
<evidence type="ECO:0000313" key="18">
    <source>
        <dbReference type="EMBL" id="WLV25649.1"/>
    </source>
</evidence>
<keyword evidence="6" id="KW-0573">Peptidoglycan synthesis</keyword>
<dbReference type="InterPro" id="IPR001182">
    <property type="entry name" value="FtsW/RodA"/>
</dbReference>
<evidence type="ECO:0000256" key="2">
    <source>
        <dbReference type="ARBA" id="ARBA00022676"/>
    </source>
</evidence>
<keyword evidence="7 17" id="KW-1133">Transmembrane helix</keyword>
<dbReference type="RefSeq" id="WP_348029441.1">
    <property type="nucleotide sequence ID" value="NZ_CP129113.1"/>
</dbReference>
<evidence type="ECO:0000256" key="1">
    <source>
        <dbReference type="ARBA" id="ARBA00004141"/>
    </source>
</evidence>
<evidence type="ECO:0000256" key="12">
    <source>
        <dbReference type="ARBA" id="ARBA00041185"/>
    </source>
</evidence>
<feature type="transmembrane region" description="Helical" evidence="17">
    <location>
        <begin position="105"/>
        <end position="126"/>
    </location>
</feature>
<comment type="subcellular location">
    <subcellularLocation>
        <location evidence="1">Membrane</location>
        <topology evidence="1">Multi-pass membrane protein</topology>
    </subcellularLocation>
</comment>